<dbReference type="AlphaFoldDB" id="A0A643BRA6"/>
<evidence type="ECO:0000256" key="1">
    <source>
        <dbReference type="ARBA" id="ARBA00006484"/>
    </source>
</evidence>
<name>A0A643BRA6_BALPH</name>
<dbReference type="OrthoDB" id="1669814at2759"/>
<protein>
    <submittedName>
        <fullName evidence="2">Uncharacterized protein</fullName>
    </submittedName>
</protein>
<dbReference type="EMBL" id="SGJD01005366">
    <property type="protein sequence ID" value="KAB0390517.1"/>
    <property type="molecule type" value="Genomic_DNA"/>
</dbReference>
<organism evidence="2 3">
    <name type="scientific">Balaenoptera physalus</name>
    <name type="common">Fin whale</name>
    <name type="synonym">Balaena physalus</name>
    <dbReference type="NCBI Taxonomy" id="9770"/>
    <lineage>
        <taxon>Eukaryota</taxon>
        <taxon>Metazoa</taxon>
        <taxon>Chordata</taxon>
        <taxon>Craniata</taxon>
        <taxon>Vertebrata</taxon>
        <taxon>Euteleostomi</taxon>
        <taxon>Mammalia</taxon>
        <taxon>Eutheria</taxon>
        <taxon>Laurasiatheria</taxon>
        <taxon>Artiodactyla</taxon>
        <taxon>Whippomorpha</taxon>
        <taxon>Cetacea</taxon>
        <taxon>Mysticeti</taxon>
        <taxon>Balaenopteridae</taxon>
        <taxon>Balaenoptera</taxon>
    </lineage>
</organism>
<dbReference type="InterPro" id="IPR036291">
    <property type="entry name" value="NAD(P)-bd_dom_sf"/>
</dbReference>
<evidence type="ECO:0000313" key="2">
    <source>
        <dbReference type="EMBL" id="KAB0390517.1"/>
    </source>
</evidence>
<accession>A0A643BRA6</accession>
<dbReference type="SUPFAM" id="SSF51735">
    <property type="entry name" value="NAD(P)-binding Rossmann-fold domains"/>
    <property type="match status" value="1"/>
</dbReference>
<dbReference type="Proteomes" id="UP000437017">
    <property type="component" value="Unassembled WGS sequence"/>
</dbReference>
<dbReference type="GO" id="GO:0004090">
    <property type="term" value="F:carbonyl reductase (NADPH) activity"/>
    <property type="evidence" value="ECO:0007669"/>
    <property type="project" value="TreeGrafter"/>
</dbReference>
<comment type="caution">
    <text evidence="2">The sequence shown here is derived from an EMBL/GenBank/DDBJ whole genome shotgun (WGS) entry which is preliminary data.</text>
</comment>
<evidence type="ECO:0000313" key="3">
    <source>
        <dbReference type="Proteomes" id="UP000437017"/>
    </source>
</evidence>
<sequence>LTLLEETSSGANSRKTLVNQVTVITGSTVVLSSSLGVHWRKKHNRKRWSQPKADMIGFTIARHLVQDGAHVVVSSQKQQNVGLVVAALKGVDLNVMGTVCHVGKGEDREQLVAMKLGAYQVTLHTSPRGLDFTASHRSPGLMGKCHHSQPHLLFPCRVGWPEDCVGLVSFLCSPDASYITGEIIVVAGFYSHL</sequence>
<comment type="similarity">
    <text evidence="1">Belongs to the short-chain dehydrogenases/reductases (SDR) family.</text>
</comment>
<proteinExistence type="inferred from homology"/>
<gene>
    <name evidence="2" type="ORF">E2I00_017499</name>
</gene>
<keyword evidence="3" id="KW-1185">Reference proteome</keyword>
<dbReference type="PANTHER" id="PTHR43943">
    <property type="entry name" value="DEHYDROGENASE/REDUCTASE (SDR FAMILY) MEMBER 4"/>
    <property type="match status" value="1"/>
</dbReference>
<dbReference type="PANTHER" id="PTHR43943:SF3">
    <property type="entry name" value="DEHYDROGENASE_REDUCTASE SDR FAMILY MEMBER 2, MITOCHONDRIAL"/>
    <property type="match status" value="1"/>
</dbReference>
<feature type="non-terminal residue" evidence="2">
    <location>
        <position position="1"/>
    </location>
</feature>
<reference evidence="2 3" key="1">
    <citation type="journal article" date="2019" name="PLoS ONE">
        <title>Genomic analyses reveal an absence of contemporary introgressive admixture between fin whales and blue whales, despite known hybrids.</title>
        <authorList>
            <person name="Westbury M.V."/>
            <person name="Petersen B."/>
            <person name="Lorenzen E.D."/>
        </authorList>
    </citation>
    <scope>NUCLEOTIDE SEQUENCE [LARGE SCALE GENOMIC DNA]</scope>
    <source>
        <strain evidence="2">FinWhale-01</strain>
    </source>
</reference>
<dbReference type="Gene3D" id="3.40.50.720">
    <property type="entry name" value="NAD(P)-binding Rossmann-like Domain"/>
    <property type="match status" value="2"/>
</dbReference>